<protein>
    <submittedName>
        <fullName evidence="1">Ankyrin containing protein (ISS)</fullName>
    </submittedName>
</protein>
<dbReference type="AlphaFoldDB" id="A0A9N8EV94"/>
<organism evidence="1 2">
    <name type="scientific">Seminavis robusta</name>
    <dbReference type="NCBI Taxonomy" id="568900"/>
    <lineage>
        <taxon>Eukaryota</taxon>
        <taxon>Sar</taxon>
        <taxon>Stramenopiles</taxon>
        <taxon>Ochrophyta</taxon>
        <taxon>Bacillariophyta</taxon>
        <taxon>Bacillariophyceae</taxon>
        <taxon>Bacillariophycidae</taxon>
        <taxon>Naviculales</taxon>
        <taxon>Naviculaceae</taxon>
        <taxon>Seminavis</taxon>
    </lineage>
</organism>
<gene>
    <name evidence="1" type="ORF">SEMRO_1926_G305850.1</name>
</gene>
<reference evidence="1" key="1">
    <citation type="submission" date="2020-06" db="EMBL/GenBank/DDBJ databases">
        <authorList>
            <consortium name="Plant Systems Biology data submission"/>
        </authorList>
    </citation>
    <scope>NUCLEOTIDE SEQUENCE</scope>
    <source>
        <strain evidence="1">D6</strain>
    </source>
</reference>
<proteinExistence type="predicted"/>
<dbReference type="Proteomes" id="UP001153069">
    <property type="component" value="Unassembled WGS sequence"/>
</dbReference>
<sequence>MATPTSTEQSLARASAPEDFDMALSLCKSALVRMQANGDDESINQKLEAMAVMMKCFGYKQANHHETSASTYAQWDQLDDAIWVNGILPFVGMGHYAFVAGVNHRMRDLYVTYCSMLVIDMRPCVRWNRWDFGKACSTDTFYRAVCASVSCAESWYNDGTIKTHEEEIMICQSTAKVGNLAVTQWSHEHGLSWDSETCSRAAANGHLDVLKYAHEWCLGMNTHADSC</sequence>
<evidence type="ECO:0000313" key="1">
    <source>
        <dbReference type="EMBL" id="CAB9527010.1"/>
    </source>
</evidence>
<keyword evidence="2" id="KW-1185">Reference proteome</keyword>
<evidence type="ECO:0000313" key="2">
    <source>
        <dbReference type="Proteomes" id="UP001153069"/>
    </source>
</evidence>
<dbReference type="EMBL" id="CAICTM010001924">
    <property type="protein sequence ID" value="CAB9527010.1"/>
    <property type="molecule type" value="Genomic_DNA"/>
</dbReference>
<comment type="caution">
    <text evidence="1">The sequence shown here is derived from an EMBL/GenBank/DDBJ whole genome shotgun (WGS) entry which is preliminary data.</text>
</comment>
<name>A0A9N8EV94_9STRA</name>
<accession>A0A9N8EV94</accession>